<proteinExistence type="predicted"/>
<keyword evidence="7" id="KW-0547">Nucleotide-binding</keyword>
<evidence type="ECO:0000256" key="9">
    <source>
        <dbReference type="ARBA" id="ARBA00022967"/>
    </source>
</evidence>
<dbReference type="GO" id="GO:0005524">
    <property type="term" value="F:ATP binding"/>
    <property type="evidence" value="ECO:0007669"/>
    <property type="project" value="UniProtKB-KW"/>
</dbReference>
<evidence type="ECO:0000256" key="3">
    <source>
        <dbReference type="ARBA" id="ARBA00022448"/>
    </source>
</evidence>
<evidence type="ECO:0000256" key="10">
    <source>
        <dbReference type="ARBA" id="ARBA00023136"/>
    </source>
</evidence>
<dbReference type="CDD" id="cd03215">
    <property type="entry name" value="ABC_Carb_Monos_II"/>
    <property type="match status" value="1"/>
</dbReference>
<keyword evidence="13" id="KW-1185">Reference proteome</keyword>
<dbReference type="GO" id="GO:0015749">
    <property type="term" value="P:monosaccharide transmembrane transport"/>
    <property type="evidence" value="ECO:0007669"/>
    <property type="project" value="UniProtKB-ARBA"/>
</dbReference>
<dbReference type="Proteomes" id="UP000251993">
    <property type="component" value="Chromosome"/>
</dbReference>
<dbReference type="InterPro" id="IPR003593">
    <property type="entry name" value="AAA+_ATPase"/>
</dbReference>
<feature type="domain" description="ABC transporter" evidence="11">
    <location>
        <begin position="9"/>
        <end position="246"/>
    </location>
</feature>
<keyword evidence="10" id="KW-0472">Membrane</keyword>
<dbReference type="InterPro" id="IPR027417">
    <property type="entry name" value="P-loop_NTPase"/>
</dbReference>
<dbReference type="PROSITE" id="PS50893">
    <property type="entry name" value="ABC_TRANSPORTER_2"/>
    <property type="match status" value="2"/>
</dbReference>
<dbReference type="PANTHER" id="PTHR43790">
    <property type="entry name" value="CARBOHYDRATE TRANSPORT ATP-BINDING PROTEIN MG119-RELATED"/>
    <property type="match status" value="1"/>
</dbReference>
<dbReference type="PANTHER" id="PTHR43790:SF9">
    <property type="entry name" value="GALACTOFURANOSE TRANSPORTER ATP-BINDING PROTEIN YTFR"/>
    <property type="match status" value="1"/>
</dbReference>
<dbReference type="InterPro" id="IPR003439">
    <property type="entry name" value="ABC_transporter-like_ATP-bd"/>
</dbReference>
<dbReference type="GO" id="GO:0005886">
    <property type="term" value="C:plasma membrane"/>
    <property type="evidence" value="ECO:0007669"/>
    <property type="project" value="UniProtKB-SubCell"/>
</dbReference>
<dbReference type="Pfam" id="PF00005">
    <property type="entry name" value="ABC_tran"/>
    <property type="match status" value="2"/>
</dbReference>
<dbReference type="OrthoDB" id="1115710at2"/>
<name>A0A344TNR6_9BACT</name>
<sequence>MTLHSDFILQVHGLSKSFSGVKALDDVQLNLRRGEVHALMGENGAGKSTFMKILIGLLTPDAGEILFEGNELKNSNVSEVLKQGISMIHQEILIVPELTVAQNIFLGREATQWFSSWLNDHEINRQAEILLKQIGLEVSPKTKMKYLSVAEMQMVEIAKAISNNAKVIIMDEPTSAISDKEVATLFSIIKDLKFKGVSVIYISHKMDEIYQIADSITVLRDGKYIGTKSAAELDRKSLITMMVGREINTLFPEKSSPKGEVVLSVKNLSQRGKFDNISFDVHAGEVVGIAGLMGAGRTEIARAIFGLDAFSGGEIVLKGHKIIIKSPRDAIRNGIGYVSEDRKGVGFIPALSVKHNITLASLSSHTKGGMIQDKSESAVATQMINDLKIKTSGMDQKVTHLSGGNQQKVVIGKVLLASPEIVILDEPTRGIDIGAKFEIYKLINELTAKGIAVVVISSELPEILGMSDRIVVLSKGKQTALLSKQEATQETIMKYAMQH</sequence>
<organism evidence="12 13">
    <name type="scientific">Runella rosea</name>
    <dbReference type="NCBI Taxonomy" id="2259595"/>
    <lineage>
        <taxon>Bacteria</taxon>
        <taxon>Pseudomonadati</taxon>
        <taxon>Bacteroidota</taxon>
        <taxon>Cytophagia</taxon>
        <taxon>Cytophagales</taxon>
        <taxon>Spirosomataceae</taxon>
        <taxon>Runella</taxon>
    </lineage>
</organism>
<dbReference type="RefSeq" id="WP_114069050.1">
    <property type="nucleotide sequence ID" value="NZ_CP030850.1"/>
</dbReference>
<comment type="subcellular location">
    <subcellularLocation>
        <location evidence="2">Cell inner membrane</location>
    </subcellularLocation>
    <subcellularLocation>
        <location evidence="1">Cell membrane</location>
        <topology evidence="1">Peripheral membrane protein</topology>
    </subcellularLocation>
</comment>
<dbReference type="FunFam" id="3.40.50.300:FF:000126">
    <property type="entry name" value="Galactose/methyl galactoside import ATP-binding protein MglA"/>
    <property type="match status" value="1"/>
</dbReference>
<protein>
    <submittedName>
        <fullName evidence="12">D-xylose ABC transporter ATP-binding protein</fullName>
    </submittedName>
</protein>
<keyword evidence="3" id="KW-0813">Transport</keyword>
<evidence type="ECO:0000256" key="5">
    <source>
        <dbReference type="ARBA" id="ARBA00022597"/>
    </source>
</evidence>
<dbReference type="SUPFAM" id="SSF52540">
    <property type="entry name" value="P-loop containing nucleoside triphosphate hydrolases"/>
    <property type="match status" value="2"/>
</dbReference>
<keyword evidence="6" id="KW-0677">Repeat</keyword>
<evidence type="ECO:0000256" key="1">
    <source>
        <dbReference type="ARBA" id="ARBA00004202"/>
    </source>
</evidence>
<evidence type="ECO:0000313" key="12">
    <source>
        <dbReference type="EMBL" id="AXE20287.1"/>
    </source>
</evidence>
<evidence type="ECO:0000256" key="2">
    <source>
        <dbReference type="ARBA" id="ARBA00004533"/>
    </source>
</evidence>
<evidence type="ECO:0000256" key="6">
    <source>
        <dbReference type="ARBA" id="ARBA00022737"/>
    </source>
</evidence>
<evidence type="ECO:0000259" key="11">
    <source>
        <dbReference type="PROSITE" id="PS50893"/>
    </source>
</evidence>
<dbReference type="SMART" id="SM00382">
    <property type="entry name" value="AAA"/>
    <property type="match status" value="2"/>
</dbReference>
<dbReference type="FunFam" id="3.40.50.300:FF:000127">
    <property type="entry name" value="Ribose import ATP-binding protein RbsA"/>
    <property type="match status" value="1"/>
</dbReference>
<dbReference type="KEGG" id="run:DR864_22310"/>
<keyword evidence="8 12" id="KW-0067">ATP-binding</keyword>
<keyword evidence="5" id="KW-0762">Sugar transport</keyword>
<dbReference type="AlphaFoldDB" id="A0A344TNR6"/>
<gene>
    <name evidence="12" type="ORF">DR864_22310</name>
</gene>
<dbReference type="PROSITE" id="PS00211">
    <property type="entry name" value="ABC_TRANSPORTER_1"/>
    <property type="match status" value="1"/>
</dbReference>
<evidence type="ECO:0000256" key="7">
    <source>
        <dbReference type="ARBA" id="ARBA00022741"/>
    </source>
</evidence>
<dbReference type="InterPro" id="IPR050107">
    <property type="entry name" value="ABC_carbohydrate_import_ATPase"/>
</dbReference>
<dbReference type="GO" id="GO:0016887">
    <property type="term" value="F:ATP hydrolysis activity"/>
    <property type="evidence" value="ECO:0007669"/>
    <property type="project" value="InterPro"/>
</dbReference>
<accession>A0A344TNR6</accession>
<dbReference type="Gene3D" id="3.40.50.300">
    <property type="entry name" value="P-loop containing nucleotide triphosphate hydrolases"/>
    <property type="match status" value="2"/>
</dbReference>
<reference evidence="12 13" key="1">
    <citation type="submission" date="2018-07" db="EMBL/GenBank/DDBJ databases">
        <title>Genome sequencing of Runella.</title>
        <authorList>
            <person name="Baek M.-G."/>
            <person name="Yi H."/>
        </authorList>
    </citation>
    <scope>NUCLEOTIDE SEQUENCE [LARGE SCALE GENOMIC DNA]</scope>
    <source>
        <strain evidence="12 13">HYN0085</strain>
    </source>
</reference>
<dbReference type="EMBL" id="CP030850">
    <property type="protein sequence ID" value="AXE20287.1"/>
    <property type="molecule type" value="Genomic_DNA"/>
</dbReference>
<feature type="domain" description="ABC transporter" evidence="11">
    <location>
        <begin position="257"/>
        <end position="499"/>
    </location>
</feature>
<evidence type="ECO:0000313" key="13">
    <source>
        <dbReference type="Proteomes" id="UP000251993"/>
    </source>
</evidence>
<evidence type="ECO:0000256" key="4">
    <source>
        <dbReference type="ARBA" id="ARBA00022475"/>
    </source>
</evidence>
<keyword evidence="4" id="KW-1003">Cell membrane</keyword>
<keyword evidence="9" id="KW-1278">Translocase</keyword>
<dbReference type="InterPro" id="IPR017871">
    <property type="entry name" value="ABC_transporter-like_CS"/>
</dbReference>
<evidence type="ECO:0000256" key="8">
    <source>
        <dbReference type="ARBA" id="ARBA00022840"/>
    </source>
</evidence>
<dbReference type="CDD" id="cd03216">
    <property type="entry name" value="ABC_Carb_Monos_I"/>
    <property type="match status" value="1"/>
</dbReference>